<evidence type="ECO:0000313" key="1">
    <source>
        <dbReference type="EMBL" id="DAD93062.1"/>
    </source>
</evidence>
<proteinExistence type="predicted"/>
<reference evidence="1" key="1">
    <citation type="journal article" date="2021" name="Proc. Natl. Acad. Sci. U.S.A.">
        <title>A Catalog of Tens of Thousands of Viruses from Human Metagenomes Reveals Hidden Associations with Chronic Diseases.</title>
        <authorList>
            <person name="Tisza M.J."/>
            <person name="Buck C.B."/>
        </authorList>
    </citation>
    <scope>NUCLEOTIDE SEQUENCE</scope>
    <source>
        <strain evidence="1">CtHEr2</strain>
    </source>
</reference>
<dbReference type="EMBL" id="BK015152">
    <property type="protein sequence ID" value="DAD93062.1"/>
    <property type="molecule type" value="Genomic_DNA"/>
</dbReference>
<sequence>MATTVNYGNKFKGDIVVRPAIVSREDLLKPGRVLNKKTPQIQLEAGIYLFEFLDTSIPPQAKTINGAGTIGVETVIP</sequence>
<name>A0A8S5NEC7_9CAUD</name>
<organism evidence="1">
    <name type="scientific">Siphoviridae sp. ctHEr2</name>
    <dbReference type="NCBI Taxonomy" id="2826229"/>
    <lineage>
        <taxon>Viruses</taxon>
        <taxon>Duplodnaviria</taxon>
        <taxon>Heunggongvirae</taxon>
        <taxon>Uroviricota</taxon>
        <taxon>Caudoviricetes</taxon>
    </lineage>
</organism>
<protein>
    <submittedName>
        <fullName evidence="1">Uncharacterized protein</fullName>
    </submittedName>
</protein>
<accession>A0A8S5NEC7</accession>